<feature type="domain" description="Clp R" evidence="10">
    <location>
        <begin position="9"/>
        <end position="156"/>
    </location>
</feature>
<dbReference type="Gene3D" id="1.10.1780.10">
    <property type="entry name" value="Clp, N-terminal domain"/>
    <property type="match status" value="1"/>
</dbReference>
<comment type="similarity">
    <text evidence="1">Belongs to the ClpA/ClpB family.</text>
</comment>
<dbReference type="InterPro" id="IPR041546">
    <property type="entry name" value="ClpA/ClpB_AAA_lid"/>
</dbReference>
<dbReference type="Pfam" id="PF10431">
    <property type="entry name" value="ClpB_D2-small"/>
    <property type="match status" value="1"/>
</dbReference>
<evidence type="ECO:0000256" key="4">
    <source>
        <dbReference type="ARBA" id="ARBA00022840"/>
    </source>
</evidence>
<dbReference type="InterPro" id="IPR003959">
    <property type="entry name" value="ATPase_AAA_core"/>
</dbReference>
<dbReference type="PROSITE" id="PS00870">
    <property type="entry name" value="CLPAB_1"/>
    <property type="match status" value="1"/>
</dbReference>
<evidence type="ECO:0000256" key="6">
    <source>
        <dbReference type="ARBA" id="ARBA00025613"/>
    </source>
</evidence>
<dbReference type="Gene3D" id="1.10.8.60">
    <property type="match status" value="1"/>
</dbReference>
<evidence type="ECO:0000256" key="1">
    <source>
        <dbReference type="ARBA" id="ARBA00008675"/>
    </source>
</evidence>
<dbReference type="InterPro" id="IPR001270">
    <property type="entry name" value="ClpA/B"/>
</dbReference>
<keyword evidence="3" id="KW-0547">Nucleotide-binding</keyword>
<dbReference type="Gene3D" id="3.40.50.300">
    <property type="entry name" value="P-loop containing nucleotide triphosphate hydrolases"/>
    <property type="match status" value="3"/>
</dbReference>
<dbReference type="InterPro" id="IPR004176">
    <property type="entry name" value="Clp_R_N"/>
</dbReference>
<dbReference type="Pfam" id="PF00004">
    <property type="entry name" value="AAA"/>
    <property type="match status" value="1"/>
</dbReference>
<dbReference type="PANTHER" id="PTHR11638">
    <property type="entry name" value="ATP-DEPENDENT CLP PROTEASE"/>
    <property type="match status" value="1"/>
</dbReference>
<dbReference type="RefSeq" id="WP_394458840.1">
    <property type="nucleotide sequence ID" value="NZ_JBIGHZ010000002.1"/>
</dbReference>
<evidence type="ECO:0000256" key="2">
    <source>
        <dbReference type="ARBA" id="ARBA00022737"/>
    </source>
</evidence>
<keyword evidence="8" id="KW-0175">Coiled coil</keyword>
<dbReference type="Pfam" id="PF02861">
    <property type="entry name" value="Clp_N"/>
    <property type="match status" value="1"/>
</dbReference>
<dbReference type="InterPro" id="IPR019489">
    <property type="entry name" value="Clp_ATPase_C"/>
</dbReference>
<dbReference type="Pfam" id="PF07724">
    <property type="entry name" value="AAA_2"/>
    <property type="match status" value="1"/>
</dbReference>
<keyword evidence="2 7" id="KW-0677">Repeat</keyword>
<keyword evidence="4" id="KW-0067">ATP-binding</keyword>
<dbReference type="SMART" id="SM00382">
    <property type="entry name" value="AAA"/>
    <property type="match status" value="2"/>
</dbReference>
<dbReference type="Proteomes" id="UP001606099">
    <property type="component" value="Unassembled WGS sequence"/>
</dbReference>
<feature type="region of interest" description="Disordered" evidence="9">
    <location>
        <begin position="890"/>
        <end position="918"/>
    </location>
</feature>
<evidence type="ECO:0000256" key="3">
    <source>
        <dbReference type="ARBA" id="ARBA00022741"/>
    </source>
</evidence>
<keyword evidence="12" id="KW-1185">Reference proteome</keyword>
<dbReference type="PROSITE" id="PS51903">
    <property type="entry name" value="CLP_R"/>
    <property type="match status" value="1"/>
</dbReference>
<dbReference type="NCBIfam" id="TIGR03345">
    <property type="entry name" value="VI_ClpV1"/>
    <property type="match status" value="1"/>
</dbReference>
<dbReference type="InterPro" id="IPR050130">
    <property type="entry name" value="ClpA_ClpB"/>
</dbReference>
<reference evidence="11 12" key="1">
    <citation type="submission" date="2024-08" db="EMBL/GenBank/DDBJ databases">
        <authorList>
            <person name="Lu H."/>
        </authorList>
    </citation>
    <scope>NUCLEOTIDE SEQUENCE [LARGE SCALE GENOMIC DNA]</scope>
    <source>
        <strain evidence="11 12">BYS180W</strain>
    </source>
</reference>
<evidence type="ECO:0000313" key="11">
    <source>
        <dbReference type="EMBL" id="MFG6447438.1"/>
    </source>
</evidence>
<name>A0ABW7FT17_9BURK</name>
<dbReference type="PRINTS" id="PR00300">
    <property type="entry name" value="CLPPROTEASEA"/>
</dbReference>
<dbReference type="Pfam" id="PF17871">
    <property type="entry name" value="AAA_lid_9"/>
    <property type="match status" value="1"/>
</dbReference>
<evidence type="ECO:0000313" key="12">
    <source>
        <dbReference type="Proteomes" id="UP001606099"/>
    </source>
</evidence>
<dbReference type="InterPro" id="IPR036628">
    <property type="entry name" value="Clp_N_dom_sf"/>
</dbReference>
<feature type="compositionally biased region" description="Polar residues" evidence="9">
    <location>
        <begin position="909"/>
        <end position="918"/>
    </location>
</feature>
<dbReference type="InterPro" id="IPR003593">
    <property type="entry name" value="AAA+_ATPase"/>
</dbReference>
<gene>
    <name evidence="11" type="primary">tssH</name>
    <name evidence="11" type="synonym">clpV</name>
    <name evidence="11" type="ORF">ACG0Z6_04170</name>
</gene>
<evidence type="ECO:0000256" key="5">
    <source>
        <dbReference type="ARBA" id="ARBA00023186"/>
    </source>
</evidence>
<evidence type="ECO:0000259" key="10">
    <source>
        <dbReference type="PROSITE" id="PS51903"/>
    </source>
</evidence>
<dbReference type="SMART" id="SM01086">
    <property type="entry name" value="ClpB_D2-small"/>
    <property type="match status" value="1"/>
</dbReference>
<dbReference type="EMBL" id="JBIGHZ010000002">
    <property type="protein sequence ID" value="MFG6447438.1"/>
    <property type="molecule type" value="Genomic_DNA"/>
</dbReference>
<dbReference type="CDD" id="cd19499">
    <property type="entry name" value="RecA-like_ClpB_Hsp104-like"/>
    <property type="match status" value="1"/>
</dbReference>
<dbReference type="InterPro" id="IPR017729">
    <property type="entry name" value="ATPase_T6SS_ClpV1"/>
</dbReference>
<evidence type="ECO:0000256" key="8">
    <source>
        <dbReference type="SAM" id="Coils"/>
    </source>
</evidence>
<comment type="caution">
    <text evidence="11">The sequence shown here is derived from an EMBL/GenBank/DDBJ whole genome shotgun (WGS) entry which is preliminary data.</text>
</comment>
<dbReference type="InterPro" id="IPR027417">
    <property type="entry name" value="P-loop_NTPase"/>
</dbReference>
<accession>A0ABW7FT17</accession>
<dbReference type="SUPFAM" id="SSF52540">
    <property type="entry name" value="P-loop containing nucleoside triphosphate hydrolases"/>
    <property type="match status" value="2"/>
</dbReference>
<protein>
    <submittedName>
        <fullName evidence="11">Type VI secretion system ATPase TssH</fullName>
    </submittedName>
</protein>
<organism evidence="11 12">
    <name type="scientific">Roseateles rivi</name>
    <dbReference type="NCBI Taxonomy" id="3299028"/>
    <lineage>
        <taxon>Bacteria</taxon>
        <taxon>Pseudomonadati</taxon>
        <taxon>Pseudomonadota</taxon>
        <taxon>Betaproteobacteria</taxon>
        <taxon>Burkholderiales</taxon>
        <taxon>Sphaerotilaceae</taxon>
        <taxon>Roseateles</taxon>
    </lineage>
</organism>
<dbReference type="PANTHER" id="PTHR11638:SF184">
    <property type="entry name" value="ATPASE WITH CHAPERONE ACTIVITY"/>
    <property type="match status" value="1"/>
</dbReference>
<dbReference type="SUPFAM" id="SSF81923">
    <property type="entry name" value="Double Clp-N motif"/>
    <property type="match status" value="1"/>
</dbReference>
<keyword evidence="5" id="KW-0143">Chaperone</keyword>
<evidence type="ECO:0000256" key="9">
    <source>
        <dbReference type="SAM" id="MobiDB-lite"/>
    </source>
</evidence>
<sequence length="918" mass="99869">MRTVRRALFEKLSVKLFGSLESATALARERGDSQVDLVHWLLQIWRDEEMDFRRICQHFHIEDNALERDFSLALNRCVPRRMQAGLDFAPELELAVERAWLVASVQAGDDRVRSPWLLLALLQNPALRRSLLGISEAFAGLSPSGLLAEVQHLLQEWQPGMEPSHTPSAAGAPTPQAGASDSALASYCQDLTQAARAGQVDPVVGRDREIRMCMDVLLRRKQNNPLLVGEAGVGKTAVVEGLARAIVQGDVPPPLREVRLLSLDVGALLAGAAMRGEFEARLKAVLEEATRGSRPVILFVDEVHTLVGAGGQAGTGDAANLLKPALARGVLRMIGATTWSEYKRHIEKDPALTRRFQAQQIDEPDDATAVMMVRSLEGVFRQHHRVHVGDEAVQAAVALSRRYLPARQLPDKAISLLDTACARVAMAQHMPPATLQALQQSVADLALQLQSELRSQRLQGGAPDAQAAEATRARHAQAEAQLAEQEALWQTLRAELAQWTQLQAELAEMPDDPTPERQRLSEDLAALQQRIEASPLWGEHQSLSVDKAAVAAVVAEWTGIPAGQMLKDELQSLASLLPRLECRVMGQPAALRCIADRVKSARSQLTDPGKPMGVFMLVGPSGVGKTETALALAEAVYGGEHNLITINMSEYQEAHTVSGLKGSPPGYVGYGEGGVLTEAVRRKPYSVILLDEIEKAHPDVHELFYQVFDKGWMDDGEGRSIDFTNTLILLTSNVGAELIQEHCERSGEALPSSARLAELIDPALRQVFPAAFIGRVSVVPYLPLPQALLQRIAALALDKVAQRALQHQGLTLQVTDAALAAIVSQCGVHDTGARRIAQFIERHVLPALADCWIAAMTQPTASRAWTLDQAQSAQEREVALDPAQQLLLRPELDAAPPPVKSPAFDSPELSFNTDQEPL</sequence>
<proteinExistence type="inferred from homology"/>
<dbReference type="CDD" id="cd00009">
    <property type="entry name" value="AAA"/>
    <property type="match status" value="1"/>
</dbReference>
<feature type="region of interest" description="Disordered" evidence="9">
    <location>
        <begin position="159"/>
        <end position="180"/>
    </location>
</feature>
<feature type="coiled-coil region" evidence="8">
    <location>
        <begin position="468"/>
        <end position="495"/>
    </location>
</feature>
<comment type="function">
    <text evidence="6">Part of a stress-induced multi-chaperone system, it is involved in the recovery of the cell from heat-induced damage, in cooperation with DnaK, DnaJ and GrpE. Acts before DnaK, in the processing of protein aggregates. Protein binding stimulates the ATPase activity; ATP hydrolysis unfolds the denatured protein aggregates, which probably helps expose new hydrophobic binding sites on the surface of ClpB-bound aggregates, contributing to the solubilization and refolding of denatured protein aggregates by DnaK.</text>
</comment>
<dbReference type="InterPro" id="IPR018368">
    <property type="entry name" value="ClpA/B_CS1"/>
</dbReference>
<evidence type="ECO:0000256" key="7">
    <source>
        <dbReference type="PROSITE-ProRule" id="PRU01251"/>
    </source>
</evidence>